<evidence type="ECO:0000313" key="1">
    <source>
        <dbReference type="EMBL" id="MPM55770.1"/>
    </source>
</evidence>
<proteinExistence type="predicted"/>
<accession>A0A645ARP5</accession>
<protein>
    <submittedName>
        <fullName evidence="1">Uncharacterized protein</fullName>
    </submittedName>
</protein>
<comment type="caution">
    <text evidence="1">The sequence shown here is derived from an EMBL/GenBank/DDBJ whole genome shotgun (WGS) entry which is preliminary data.</text>
</comment>
<sequence length="98" mass="10660">MRNLVYAAVSAQRAFVYHQAACAFGGIDGAPAADCDKALRALRFCHLINFLNNIGARIGGHPVKNNIFNLVFNLADHFLQNASLSHARIGYQNCLLCA</sequence>
<dbReference type="AlphaFoldDB" id="A0A645ARP5"/>
<reference evidence="1" key="1">
    <citation type="submission" date="2019-08" db="EMBL/GenBank/DDBJ databases">
        <authorList>
            <person name="Kucharzyk K."/>
            <person name="Murdoch R.W."/>
            <person name="Higgins S."/>
            <person name="Loffler F."/>
        </authorList>
    </citation>
    <scope>NUCLEOTIDE SEQUENCE</scope>
</reference>
<dbReference type="EMBL" id="VSSQ01015427">
    <property type="protein sequence ID" value="MPM55770.1"/>
    <property type="molecule type" value="Genomic_DNA"/>
</dbReference>
<organism evidence="1">
    <name type="scientific">bioreactor metagenome</name>
    <dbReference type="NCBI Taxonomy" id="1076179"/>
    <lineage>
        <taxon>unclassified sequences</taxon>
        <taxon>metagenomes</taxon>
        <taxon>ecological metagenomes</taxon>
    </lineage>
</organism>
<name>A0A645ARP5_9ZZZZ</name>
<gene>
    <name evidence="1" type="ORF">SDC9_102567</name>
</gene>